<evidence type="ECO:0000256" key="1">
    <source>
        <dbReference type="ARBA" id="ARBA00004496"/>
    </source>
</evidence>
<evidence type="ECO:0000256" key="4">
    <source>
        <dbReference type="ARBA" id="ARBA00022794"/>
    </source>
</evidence>
<dbReference type="EMBL" id="ML014146">
    <property type="protein sequence ID" value="RKP02316.1"/>
    <property type="molecule type" value="Genomic_DNA"/>
</dbReference>
<evidence type="ECO:0000259" key="7">
    <source>
        <dbReference type="Pfam" id="PF14740"/>
    </source>
</evidence>
<evidence type="ECO:0000256" key="3">
    <source>
        <dbReference type="ARBA" id="ARBA00022490"/>
    </source>
</evidence>
<keyword evidence="9" id="KW-1185">Reference proteome</keyword>
<dbReference type="PANTHER" id="PTHR22118:SF14">
    <property type="entry name" value="DYNEIN AXONEMAL ASSEMBLY FACTOR 3"/>
    <property type="match status" value="1"/>
</dbReference>
<evidence type="ECO:0000313" key="9">
    <source>
        <dbReference type="Proteomes" id="UP000274922"/>
    </source>
</evidence>
<dbReference type="Proteomes" id="UP000274922">
    <property type="component" value="Unassembled WGS sequence"/>
</dbReference>
<name>A0A4P9XAF6_9FUNG</name>
<evidence type="ECO:0008006" key="10">
    <source>
        <dbReference type="Google" id="ProtNLM"/>
    </source>
</evidence>
<sequence length="564" mass="59704">MPSGPALPGHGSAQPWGLSRAIDLQSPETWEKERPRDTATTGITELPPRSHDPGQAPHCSILVGTHDPRHVMMTLGRAAARLASPAPSPACLQFYIIETQTPQLARFLLMLSCFLAPLDPDASVHENMLMWLEIYGNLLLRPRTQALLDQRLTALRDALDDDRPRGSVAMASLKFRERDDVAASFAAWRSTPSPPRPPLAMPSLWDARCRAFYGVRYDARANLADWDFHMKVKPLSELIQKPPFLHYRATGQAFPVRDAQHTQANRTLAGVQHVAVDAAALAATSAGRDVLAQRRGGAAPDLAGGLKWGLWGDILASPYWAFAADTDVPARRETVNEQPRHTTAEIAAMALVDLYDALRHAGATWDAAAPLGSGGAAPGPSPSASTSGLTWQLHLLSIDPARQRKALPPAGSANAVVLGCDVADHAPAYADRLAPGGHLLIESAATLLELTAPQRGAYEELLRPLVLDAVSAVAAAGAPQAAQAAEQTAATAANDAATSPAAPNAAAVSWRHWGPFFMGCQRPRLGLGRDTDGADGVLPLAVANPPKSSPSDVATPLAADPAQA</sequence>
<organism evidence="8 9">
    <name type="scientific">Caulochytrium protostelioides</name>
    <dbReference type="NCBI Taxonomy" id="1555241"/>
    <lineage>
        <taxon>Eukaryota</taxon>
        <taxon>Fungi</taxon>
        <taxon>Fungi incertae sedis</taxon>
        <taxon>Chytridiomycota</taxon>
        <taxon>Chytridiomycota incertae sedis</taxon>
        <taxon>Chytridiomycetes</taxon>
        <taxon>Caulochytriales</taxon>
        <taxon>Caulochytriaceae</taxon>
        <taxon>Caulochytrium</taxon>
    </lineage>
</organism>
<dbReference type="GO" id="GO:0070286">
    <property type="term" value="P:axonemal dynein complex assembly"/>
    <property type="evidence" value="ECO:0007669"/>
    <property type="project" value="InterPro"/>
</dbReference>
<comment type="similarity">
    <text evidence="2">Belongs to the DNAAF3 family.</text>
</comment>
<dbReference type="Pfam" id="PF14737">
    <property type="entry name" value="DUF4470"/>
    <property type="match status" value="1"/>
</dbReference>
<proteinExistence type="inferred from homology"/>
<dbReference type="OrthoDB" id="432970at2759"/>
<keyword evidence="3" id="KW-0963">Cytoplasm</keyword>
<comment type="subcellular location">
    <subcellularLocation>
        <location evidence="1">Cytoplasm</location>
    </subcellularLocation>
</comment>
<dbReference type="GO" id="GO:0005737">
    <property type="term" value="C:cytoplasm"/>
    <property type="evidence" value="ECO:0007669"/>
    <property type="project" value="UniProtKB-SubCell"/>
</dbReference>
<dbReference type="InterPro" id="IPR028235">
    <property type="entry name" value="DNAAF3_C"/>
</dbReference>
<feature type="region of interest" description="Disordered" evidence="5">
    <location>
        <begin position="530"/>
        <end position="564"/>
    </location>
</feature>
<evidence type="ECO:0000259" key="6">
    <source>
        <dbReference type="Pfam" id="PF14737"/>
    </source>
</evidence>
<dbReference type="STRING" id="1555241.A0A4P9XAF6"/>
<evidence type="ECO:0000256" key="5">
    <source>
        <dbReference type="SAM" id="MobiDB-lite"/>
    </source>
</evidence>
<dbReference type="GO" id="GO:0044458">
    <property type="term" value="P:motile cilium assembly"/>
    <property type="evidence" value="ECO:0007669"/>
    <property type="project" value="TreeGrafter"/>
</dbReference>
<dbReference type="AlphaFoldDB" id="A0A4P9XAF6"/>
<feature type="region of interest" description="Disordered" evidence="5">
    <location>
        <begin position="1"/>
        <end position="58"/>
    </location>
</feature>
<dbReference type="InterPro" id="IPR027974">
    <property type="entry name" value="DUF4470"/>
</dbReference>
<keyword evidence="4" id="KW-0970">Cilium biogenesis/degradation</keyword>
<accession>A0A4P9XAF6</accession>
<gene>
    <name evidence="8" type="ORF">CXG81DRAFT_25010</name>
</gene>
<reference evidence="9" key="1">
    <citation type="journal article" date="2018" name="Nat. Microbiol.">
        <title>Leveraging single-cell genomics to expand the fungal tree of life.</title>
        <authorList>
            <person name="Ahrendt S.R."/>
            <person name="Quandt C.A."/>
            <person name="Ciobanu D."/>
            <person name="Clum A."/>
            <person name="Salamov A."/>
            <person name="Andreopoulos B."/>
            <person name="Cheng J.F."/>
            <person name="Woyke T."/>
            <person name="Pelin A."/>
            <person name="Henrissat B."/>
            <person name="Reynolds N.K."/>
            <person name="Benny G.L."/>
            <person name="Smith M.E."/>
            <person name="James T.Y."/>
            <person name="Grigoriev I.V."/>
        </authorList>
    </citation>
    <scope>NUCLEOTIDE SEQUENCE [LARGE SCALE GENOMIC DNA]</scope>
    <source>
        <strain evidence="9">ATCC 52028</strain>
    </source>
</reference>
<dbReference type="Pfam" id="PF14740">
    <property type="entry name" value="DUF4471"/>
    <property type="match status" value="1"/>
</dbReference>
<evidence type="ECO:0000256" key="2">
    <source>
        <dbReference type="ARBA" id="ARBA00010449"/>
    </source>
</evidence>
<dbReference type="PANTHER" id="PTHR22118">
    <property type="entry name" value="DYNEIN ASSEMBLY FACTOR 3, AXONEMAL"/>
    <property type="match status" value="1"/>
</dbReference>
<feature type="domain" description="Dynein assembly factor 3 C-terminal" evidence="7">
    <location>
        <begin position="170"/>
        <end position="361"/>
    </location>
</feature>
<evidence type="ECO:0000313" key="8">
    <source>
        <dbReference type="EMBL" id="RKP02316.1"/>
    </source>
</evidence>
<feature type="domain" description="DUF4470" evidence="6">
    <location>
        <begin position="15"/>
        <end position="140"/>
    </location>
</feature>
<protein>
    <recommendedName>
        <fullName evidence="10">DUF4470 domain-containing protein</fullName>
    </recommendedName>
</protein>
<dbReference type="InterPro" id="IPR039304">
    <property type="entry name" value="DNAAF3"/>
</dbReference>